<evidence type="ECO:0000313" key="4">
    <source>
        <dbReference type="EMBL" id="RXK56200.1"/>
    </source>
</evidence>
<proteinExistence type="predicted"/>
<evidence type="ECO:0000259" key="3">
    <source>
        <dbReference type="Pfam" id="PF03703"/>
    </source>
</evidence>
<feature type="compositionally biased region" description="Low complexity" evidence="1">
    <location>
        <begin position="77"/>
        <end position="100"/>
    </location>
</feature>
<organism evidence="4 5">
    <name type="scientific">Oleiharenicola lentus</name>
    <dbReference type="NCBI Taxonomy" id="2508720"/>
    <lineage>
        <taxon>Bacteria</taxon>
        <taxon>Pseudomonadati</taxon>
        <taxon>Verrucomicrobiota</taxon>
        <taxon>Opitutia</taxon>
        <taxon>Opitutales</taxon>
        <taxon>Opitutaceae</taxon>
        <taxon>Oleiharenicola</taxon>
    </lineage>
</organism>
<evidence type="ECO:0000256" key="1">
    <source>
        <dbReference type="SAM" id="MobiDB-lite"/>
    </source>
</evidence>
<keyword evidence="5" id="KW-1185">Reference proteome</keyword>
<feature type="region of interest" description="Disordered" evidence="1">
    <location>
        <begin position="72"/>
        <end position="101"/>
    </location>
</feature>
<comment type="caution">
    <text evidence="4">The sequence shown here is derived from an EMBL/GenBank/DDBJ whole genome shotgun (WGS) entry which is preliminary data.</text>
</comment>
<reference evidence="4 5" key="1">
    <citation type="submission" date="2019-01" db="EMBL/GenBank/DDBJ databases">
        <title>Lacunisphaera sp. strain TWA-58.</title>
        <authorList>
            <person name="Chen W.-M."/>
        </authorList>
    </citation>
    <scope>NUCLEOTIDE SEQUENCE [LARGE SCALE GENOMIC DNA]</scope>
    <source>
        <strain evidence="4 5">TWA-58</strain>
    </source>
</reference>
<dbReference type="Proteomes" id="UP000290218">
    <property type="component" value="Unassembled WGS sequence"/>
</dbReference>
<dbReference type="AlphaFoldDB" id="A0A4Q1CB71"/>
<feature type="transmembrane region" description="Helical" evidence="2">
    <location>
        <begin position="43"/>
        <end position="63"/>
    </location>
</feature>
<keyword evidence="2" id="KW-0812">Transmembrane</keyword>
<dbReference type="OrthoDB" id="5381892at2"/>
<feature type="domain" description="YdbS-like PH" evidence="3">
    <location>
        <begin position="195"/>
        <end position="281"/>
    </location>
</feature>
<feature type="transmembrane region" description="Helical" evidence="2">
    <location>
        <begin position="163"/>
        <end position="187"/>
    </location>
</feature>
<sequence>MYSRLTALLLHWLRVPPEPQAPHGDPASLRVFRAGKNFLNLRLLKWGVAQIGALAGIIFWFGVFSDLGDRVEQQRTTAPEPKTAASAPAASPAPQVQPPAGNNAVERTVNSVVSEIKTQAEAAGKQMQENRRAKRKLGPVEGFYAWRNGMVNFLSRLPKPAMLVIWFFEIVGLIVYILQLPITFLLARMDYDLRWYMVTDRSLRIRHGLWKVNESTMSFANIQQVEVSQGPLQRLLGLSDVKVQSAGGGSGGGDSHESRGKEDDMHLGLFHSVTNASEIRDLILERLRRFRESGLGDPDEKQAQLMTSSASAVQPDHNELLAAARELAAEARALRTSLG</sequence>
<name>A0A4Q1CB71_9BACT</name>
<evidence type="ECO:0000313" key="5">
    <source>
        <dbReference type="Proteomes" id="UP000290218"/>
    </source>
</evidence>
<dbReference type="PANTHER" id="PTHR34473">
    <property type="entry name" value="UPF0699 TRANSMEMBRANE PROTEIN YDBS"/>
    <property type="match status" value="1"/>
</dbReference>
<accession>A0A4Q1CB71</accession>
<dbReference type="InterPro" id="IPR005182">
    <property type="entry name" value="YdbS-like_PH"/>
</dbReference>
<evidence type="ECO:0000256" key="2">
    <source>
        <dbReference type="SAM" id="Phobius"/>
    </source>
</evidence>
<dbReference type="PANTHER" id="PTHR34473:SF2">
    <property type="entry name" value="UPF0699 TRANSMEMBRANE PROTEIN YDBT"/>
    <property type="match status" value="1"/>
</dbReference>
<gene>
    <name evidence="4" type="ORF">ESB00_10100</name>
</gene>
<dbReference type="EMBL" id="SDHX01000001">
    <property type="protein sequence ID" value="RXK56200.1"/>
    <property type="molecule type" value="Genomic_DNA"/>
</dbReference>
<dbReference type="RefSeq" id="WP_129047566.1">
    <property type="nucleotide sequence ID" value="NZ_SDHX01000001.1"/>
</dbReference>
<protein>
    <recommendedName>
        <fullName evidence="3">YdbS-like PH domain-containing protein</fullName>
    </recommendedName>
</protein>
<keyword evidence="2" id="KW-0472">Membrane</keyword>
<keyword evidence="2" id="KW-1133">Transmembrane helix</keyword>
<dbReference type="Pfam" id="PF03703">
    <property type="entry name" value="bPH_2"/>
    <property type="match status" value="1"/>
</dbReference>